<dbReference type="EC" id="2.7.11.1" evidence="2"/>
<dbReference type="GO" id="GO:0005524">
    <property type="term" value="F:ATP binding"/>
    <property type="evidence" value="ECO:0007669"/>
    <property type="project" value="UniProtKB-KW"/>
</dbReference>
<evidence type="ECO:0000313" key="14">
    <source>
        <dbReference type="EMBL" id="KAJ8382673.1"/>
    </source>
</evidence>
<dbReference type="Gene3D" id="3.30.200.20">
    <property type="entry name" value="Phosphorylase Kinase, domain 1"/>
    <property type="match status" value="1"/>
</dbReference>
<evidence type="ECO:0000259" key="13">
    <source>
        <dbReference type="PROSITE" id="PS50011"/>
    </source>
</evidence>
<evidence type="ECO:0000313" key="15">
    <source>
        <dbReference type="Proteomes" id="UP001152622"/>
    </source>
</evidence>
<reference evidence="14" key="1">
    <citation type="journal article" date="2023" name="Science">
        <title>Genome structures resolve the early diversification of teleost fishes.</title>
        <authorList>
            <person name="Parey E."/>
            <person name="Louis A."/>
            <person name="Montfort J."/>
            <person name="Bouchez O."/>
            <person name="Roques C."/>
            <person name="Iampietro C."/>
            <person name="Lluch J."/>
            <person name="Castinel A."/>
            <person name="Donnadieu C."/>
            <person name="Desvignes T."/>
            <person name="Floi Bucao C."/>
            <person name="Jouanno E."/>
            <person name="Wen M."/>
            <person name="Mejri S."/>
            <person name="Dirks R."/>
            <person name="Jansen H."/>
            <person name="Henkel C."/>
            <person name="Chen W.J."/>
            <person name="Zahm M."/>
            <person name="Cabau C."/>
            <person name="Klopp C."/>
            <person name="Thompson A.W."/>
            <person name="Robinson-Rechavi M."/>
            <person name="Braasch I."/>
            <person name="Lecointre G."/>
            <person name="Bobe J."/>
            <person name="Postlethwait J.H."/>
            <person name="Berthelot C."/>
            <person name="Roest Crollius H."/>
            <person name="Guiguen Y."/>
        </authorList>
    </citation>
    <scope>NUCLEOTIDE SEQUENCE</scope>
    <source>
        <strain evidence="14">WJC10195</strain>
    </source>
</reference>
<evidence type="ECO:0000256" key="2">
    <source>
        <dbReference type="ARBA" id="ARBA00012513"/>
    </source>
</evidence>
<evidence type="ECO:0000256" key="10">
    <source>
        <dbReference type="ARBA" id="ARBA00048679"/>
    </source>
</evidence>
<evidence type="ECO:0000256" key="12">
    <source>
        <dbReference type="PIRSR" id="PIRSR037993-2"/>
    </source>
</evidence>
<dbReference type="PANTHER" id="PTHR22984:SF11">
    <property type="entry name" value="AURORA KINASE-RELATED"/>
    <property type="match status" value="1"/>
</dbReference>
<evidence type="ECO:0000256" key="3">
    <source>
        <dbReference type="ARBA" id="ARBA00022527"/>
    </source>
</evidence>
<feature type="binding site" evidence="12">
    <location>
        <position position="73"/>
    </location>
    <ligand>
        <name>ATP</name>
        <dbReference type="ChEBI" id="CHEBI:30616"/>
    </ligand>
</feature>
<dbReference type="InterPro" id="IPR051138">
    <property type="entry name" value="PIM_Ser/Thr_kinase"/>
</dbReference>
<comment type="caution">
    <text evidence="14">The sequence shown here is derived from an EMBL/GenBank/DDBJ whole genome shotgun (WGS) entry which is preliminary data.</text>
</comment>
<keyword evidence="15" id="KW-1185">Reference proteome</keyword>
<comment type="catalytic activity">
    <reaction evidence="10">
        <text>L-seryl-[protein] + ATP = O-phospho-L-seryl-[protein] + ADP + H(+)</text>
        <dbReference type="Rhea" id="RHEA:17989"/>
        <dbReference type="Rhea" id="RHEA-COMP:9863"/>
        <dbReference type="Rhea" id="RHEA-COMP:11604"/>
        <dbReference type="ChEBI" id="CHEBI:15378"/>
        <dbReference type="ChEBI" id="CHEBI:29999"/>
        <dbReference type="ChEBI" id="CHEBI:30616"/>
        <dbReference type="ChEBI" id="CHEBI:83421"/>
        <dbReference type="ChEBI" id="CHEBI:456216"/>
        <dbReference type="EC" id="2.7.11.1"/>
    </reaction>
</comment>
<keyword evidence="4" id="KW-0597">Phosphoprotein</keyword>
<dbReference type="OrthoDB" id="8596411at2759"/>
<dbReference type="Pfam" id="PF00069">
    <property type="entry name" value="Pkinase"/>
    <property type="match status" value="1"/>
</dbReference>
<feature type="binding site" evidence="12">
    <location>
        <position position="66"/>
    </location>
    <ligand>
        <name>ATP</name>
        <dbReference type="ChEBI" id="CHEBI:30616"/>
    </ligand>
</feature>
<dbReference type="InterPro" id="IPR011009">
    <property type="entry name" value="Kinase-like_dom_sf"/>
</dbReference>
<dbReference type="Gene3D" id="1.10.510.10">
    <property type="entry name" value="Transferase(Phosphotransferase) domain 1"/>
    <property type="match status" value="1"/>
</dbReference>
<evidence type="ECO:0000256" key="1">
    <source>
        <dbReference type="ARBA" id="ARBA00005505"/>
    </source>
</evidence>
<dbReference type="EMBL" id="JAINUF010000001">
    <property type="protein sequence ID" value="KAJ8382673.1"/>
    <property type="molecule type" value="Genomic_DNA"/>
</dbReference>
<dbReference type="SUPFAM" id="SSF56112">
    <property type="entry name" value="Protein kinase-like (PK-like)"/>
    <property type="match status" value="1"/>
</dbReference>
<evidence type="ECO:0000256" key="9">
    <source>
        <dbReference type="ARBA" id="ARBA00047899"/>
    </source>
</evidence>
<dbReference type="PIRSF" id="PIRSF037993">
    <property type="entry name" value="STPK_Pim-1"/>
    <property type="match status" value="1"/>
</dbReference>
<comment type="catalytic activity">
    <reaction evidence="9">
        <text>L-threonyl-[protein] + ATP = O-phospho-L-threonyl-[protein] + ADP + H(+)</text>
        <dbReference type="Rhea" id="RHEA:46608"/>
        <dbReference type="Rhea" id="RHEA-COMP:11060"/>
        <dbReference type="Rhea" id="RHEA-COMP:11605"/>
        <dbReference type="ChEBI" id="CHEBI:15378"/>
        <dbReference type="ChEBI" id="CHEBI:30013"/>
        <dbReference type="ChEBI" id="CHEBI:30616"/>
        <dbReference type="ChEBI" id="CHEBI:61977"/>
        <dbReference type="ChEBI" id="CHEBI:456216"/>
        <dbReference type="EC" id="2.7.11.1"/>
    </reaction>
</comment>
<dbReference type="GO" id="GO:0043066">
    <property type="term" value="P:negative regulation of apoptotic process"/>
    <property type="evidence" value="ECO:0007669"/>
    <property type="project" value="InterPro"/>
</dbReference>
<gene>
    <name evidence="14" type="ORF">SKAU_G00034510</name>
</gene>
<keyword evidence="5" id="KW-0808">Transferase</keyword>
<dbReference type="AlphaFoldDB" id="A0A9Q1GFG5"/>
<dbReference type="SMART" id="SM00220">
    <property type="entry name" value="S_TKc"/>
    <property type="match status" value="1"/>
</dbReference>
<evidence type="ECO:0000256" key="6">
    <source>
        <dbReference type="ARBA" id="ARBA00022741"/>
    </source>
</evidence>
<dbReference type="InterPro" id="IPR017348">
    <property type="entry name" value="PIM1/2/3"/>
</dbReference>
<proteinExistence type="inferred from homology"/>
<name>A0A9Q1GFG5_SYNKA</name>
<evidence type="ECO:0000256" key="5">
    <source>
        <dbReference type="ARBA" id="ARBA00022679"/>
    </source>
</evidence>
<dbReference type="GO" id="GO:0005737">
    <property type="term" value="C:cytoplasm"/>
    <property type="evidence" value="ECO:0007669"/>
    <property type="project" value="TreeGrafter"/>
</dbReference>
<comment type="similarity">
    <text evidence="1">Belongs to the protein kinase superfamily. CAMK Ser/Thr protein kinase family. PIM subfamily.</text>
</comment>
<evidence type="ECO:0000256" key="4">
    <source>
        <dbReference type="ARBA" id="ARBA00022553"/>
    </source>
</evidence>
<dbReference type="InterPro" id="IPR008271">
    <property type="entry name" value="Ser/Thr_kinase_AS"/>
</dbReference>
<feature type="binding site" evidence="12">
    <location>
        <position position="7"/>
    </location>
    <ligand>
        <name>ATP</name>
        <dbReference type="ChEBI" id="CHEBI:30616"/>
    </ligand>
</feature>
<protein>
    <recommendedName>
        <fullName evidence="2">non-specific serine/threonine protein kinase</fullName>
        <ecNumber evidence="2">2.7.11.1</ecNumber>
    </recommendedName>
</protein>
<keyword evidence="8 12" id="KW-0067">ATP-binding</keyword>
<sequence length="273" mass="31204">MLPVAVKHIPLHKVTWATANLDGTLQEVPMEVFLLLIVSRGNPTPKGVIRLLDWYKLQEEVLLVLERPIPSVDLFDFVLQRGGFLQECEAKVAERRHVIGSSELKTPGETVSGAVTWKIAIRSFALRMSSWWRPCWRSTGGGVVHRDIKLDNVLVQTDSSGPLVHVLDFGCGAMLNESPHKFHAGTCLHMPPECYLRSEFHAVPSTVWQLGIVLYQMLTRILPFSTPKEIIYQELYLWQELTSECKDLLQCCLDKRLRVRPTLEEILQHVWFQ</sequence>
<dbReference type="InterPro" id="IPR000719">
    <property type="entry name" value="Prot_kinase_dom"/>
</dbReference>
<keyword evidence="7" id="KW-0418">Kinase</keyword>
<feature type="active site" description="Proton acceptor" evidence="11">
    <location>
        <position position="147"/>
    </location>
</feature>
<evidence type="ECO:0000256" key="7">
    <source>
        <dbReference type="ARBA" id="ARBA00022777"/>
    </source>
</evidence>
<keyword evidence="6" id="KW-0547">Nucleotide-binding</keyword>
<evidence type="ECO:0000256" key="11">
    <source>
        <dbReference type="PIRSR" id="PIRSR037993-1"/>
    </source>
</evidence>
<dbReference type="GO" id="GO:0004674">
    <property type="term" value="F:protein serine/threonine kinase activity"/>
    <property type="evidence" value="ECO:0007669"/>
    <property type="project" value="UniProtKB-KW"/>
</dbReference>
<dbReference type="PANTHER" id="PTHR22984">
    <property type="entry name" value="SERINE/THREONINE-PROTEIN KINASE PIM"/>
    <property type="match status" value="1"/>
</dbReference>
<evidence type="ECO:0000256" key="8">
    <source>
        <dbReference type="ARBA" id="ARBA00022840"/>
    </source>
</evidence>
<dbReference type="Proteomes" id="UP001152622">
    <property type="component" value="Chromosome 1"/>
</dbReference>
<feature type="domain" description="Protein kinase" evidence="13">
    <location>
        <begin position="1"/>
        <end position="272"/>
    </location>
</feature>
<dbReference type="PROSITE" id="PS00108">
    <property type="entry name" value="PROTEIN_KINASE_ST"/>
    <property type="match status" value="1"/>
</dbReference>
<accession>A0A9Q1GFG5</accession>
<organism evidence="14 15">
    <name type="scientific">Synaphobranchus kaupii</name>
    <name type="common">Kaup's arrowtooth eel</name>
    <dbReference type="NCBI Taxonomy" id="118154"/>
    <lineage>
        <taxon>Eukaryota</taxon>
        <taxon>Metazoa</taxon>
        <taxon>Chordata</taxon>
        <taxon>Craniata</taxon>
        <taxon>Vertebrata</taxon>
        <taxon>Euteleostomi</taxon>
        <taxon>Actinopterygii</taxon>
        <taxon>Neopterygii</taxon>
        <taxon>Teleostei</taxon>
        <taxon>Anguilliformes</taxon>
        <taxon>Synaphobranchidae</taxon>
        <taxon>Synaphobranchus</taxon>
    </lineage>
</organism>
<dbReference type="PROSITE" id="PS50011">
    <property type="entry name" value="PROTEIN_KINASE_DOM"/>
    <property type="match status" value="1"/>
</dbReference>
<keyword evidence="3" id="KW-0723">Serine/threonine-protein kinase</keyword>